<evidence type="ECO:0000259" key="1">
    <source>
        <dbReference type="Pfam" id="PF07978"/>
    </source>
</evidence>
<sequence>MEIFTRLNFNPVFYSEVVAGGKMPNLMYMTTFENKEDRDAHWDAFRVDPAWKRMSSLPEYQNNVSHSDITFLRPADYSDF</sequence>
<dbReference type="Pfam" id="PF07978">
    <property type="entry name" value="NIPSNAP"/>
    <property type="match status" value="1"/>
</dbReference>
<proteinExistence type="predicted"/>
<gene>
    <name evidence="2" type="ORF">SDC9_198287</name>
</gene>
<dbReference type="AlphaFoldDB" id="A0A645IH99"/>
<name>A0A645IH99_9ZZZZ</name>
<protein>
    <recommendedName>
        <fullName evidence="1">NIPSNAP domain-containing protein</fullName>
    </recommendedName>
</protein>
<dbReference type="EMBL" id="VSSQ01115032">
    <property type="protein sequence ID" value="MPN50655.1"/>
    <property type="molecule type" value="Genomic_DNA"/>
</dbReference>
<organism evidence="2">
    <name type="scientific">bioreactor metagenome</name>
    <dbReference type="NCBI Taxonomy" id="1076179"/>
    <lineage>
        <taxon>unclassified sequences</taxon>
        <taxon>metagenomes</taxon>
        <taxon>ecological metagenomes</taxon>
    </lineage>
</organism>
<accession>A0A645IH99</accession>
<reference evidence="2" key="1">
    <citation type="submission" date="2019-08" db="EMBL/GenBank/DDBJ databases">
        <authorList>
            <person name="Kucharzyk K."/>
            <person name="Murdoch R.W."/>
            <person name="Higgins S."/>
            <person name="Loffler F."/>
        </authorList>
    </citation>
    <scope>NUCLEOTIDE SEQUENCE</scope>
</reference>
<dbReference type="SUPFAM" id="SSF54909">
    <property type="entry name" value="Dimeric alpha+beta barrel"/>
    <property type="match status" value="1"/>
</dbReference>
<feature type="domain" description="NIPSNAP" evidence="1">
    <location>
        <begin position="12"/>
        <end position="78"/>
    </location>
</feature>
<evidence type="ECO:0000313" key="2">
    <source>
        <dbReference type="EMBL" id="MPN50655.1"/>
    </source>
</evidence>
<dbReference type="InterPro" id="IPR011008">
    <property type="entry name" value="Dimeric_a/b-barrel"/>
</dbReference>
<comment type="caution">
    <text evidence="2">The sequence shown here is derived from an EMBL/GenBank/DDBJ whole genome shotgun (WGS) entry which is preliminary data.</text>
</comment>
<dbReference type="InterPro" id="IPR012577">
    <property type="entry name" value="NIPSNAP"/>
</dbReference>
<dbReference type="Gene3D" id="3.30.70.100">
    <property type="match status" value="1"/>
</dbReference>